<keyword evidence="2" id="KW-0732">Signal</keyword>
<dbReference type="Gene3D" id="2.60.40.10">
    <property type="entry name" value="Immunoglobulins"/>
    <property type="match status" value="1"/>
</dbReference>
<gene>
    <name evidence="3" type="ORF">SG35_003555</name>
</gene>
<name>A0AAF0C4B3_9GAMM</name>
<feature type="region of interest" description="Disordered" evidence="1">
    <location>
        <begin position="262"/>
        <end position="291"/>
    </location>
</feature>
<feature type="chain" id="PRO_5042071989" evidence="2">
    <location>
        <begin position="26"/>
        <end position="1736"/>
    </location>
</feature>
<dbReference type="SUPFAM" id="SSF110296">
    <property type="entry name" value="Oligoxyloglucan reducing end-specific cellobiohydrolase"/>
    <property type="match status" value="2"/>
</dbReference>
<dbReference type="Gene3D" id="2.60.40.2810">
    <property type="match status" value="4"/>
</dbReference>
<feature type="signal peptide" evidence="2">
    <location>
        <begin position="1"/>
        <end position="25"/>
    </location>
</feature>
<dbReference type="RefSeq" id="WP_044834151.1">
    <property type="nucleotide sequence ID" value="NZ_CP059735.1"/>
</dbReference>
<organism evidence="3 4">
    <name type="scientific">Thalassomonas actiniarum</name>
    <dbReference type="NCBI Taxonomy" id="485447"/>
    <lineage>
        <taxon>Bacteria</taxon>
        <taxon>Pseudomonadati</taxon>
        <taxon>Pseudomonadota</taxon>
        <taxon>Gammaproteobacteria</taxon>
        <taxon>Alteromonadales</taxon>
        <taxon>Colwelliaceae</taxon>
        <taxon>Thalassomonas</taxon>
    </lineage>
</organism>
<dbReference type="PANTHER" id="PTHR34720:SF9">
    <property type="entry name" value="BLR4714 PROTEIN"/>
    <property type="match status" value="1"/>
</dbReference>
<dbReference type="InterPro" id="IPR013783">
    <property type="entry name" value="Ig-like_fold"/>
</dbReference>
<dbReference type="PANTHER" id="PTHR34720">
    <property type="entry name" value="MICROCYSTIN DEPENDENT PROTEIN"/>
    <property type="match status" value="1"/>
</dbReference>
<dbReference type="NCBIfam" id="NF012211">
    <property type="entry name" value="tand_rpt_95"/>
    <property type="match status" value="9"/>
</dbReference>
<accession>A0AAF0C4B3</accession>
<reference evidence="3 4" key="2">
    <citation type="journal article" date="2022" name="Mar. Drugs">
        <title>Bioassay-Guided Fractionation Leads to the Detection of Cholic Acid Generated by the Rare Thalassomonas sp.</title>
        <authorList>
            <person name="Pheiffer F."/>
            <person name="Schneider Y.K."/>
            <person name="Hansen E.H."/>
            <person name="Andersen J.H."/>
            <person name="Isaksson J."/>
            <person name="Busche T."/>
            <person name="R C."/>
            <person name="Kalinowski J."/>
            <person name="Zyl L.V."/>
            <person name="Trindade M."/>
        </authorList>
    </citation>
    <scope>NUCLEOTIDE SEQUENCE [LARGE SCALE GENOMIC DNA]</scope>
    <source>
        <strain evidence="3 4">A5K-106</strain>
    </source>
</reference>
<dbReference type="Proteomes" id="UP000032568">
    <property type="component" value="Chromosome"/>
</dbReference>
<protein>
    <submittedName>
        <fullName evidence="3">Tandem-95 repeat protein</fullName>
    </submittedName>
</protein>
<dbReference type="EMBL" id="CP059735">
    <property type="protein sequence ID" value="WDD99758.1"/>
    <property type="molecule type" value="Genomic_DNA"/>
</dbReference>
<dbReference type="KEGG" id="tact:SG35_003555"/>
<evidence type="ECO:0000313" key="4">
    <source>
        <dbReference type="Proteomes" id="UP000032568"/>
    </source>
</evidence>
<evidence type="ECO:0000256" key="2">
    <source>
        <dbReference type="SAM" id="SignalP"/>
    </source>
</evidence>
<dbReference type="Pfam" id="PF17963">
    <property type="entry name" value="Big_9"/>
    <property type="match status" value="9"/>
</dbReference>
<keyword evidence="4" id="KW-1185">Reference proteome</keyword>
<evidence type="ECO:0000313" key="3">
    <source>
        <dbReference type="EMBL" id="WDD99758.1"/>
    </source>
</evidence>
<evidence type="ECO:0000256" key="1">
    <source>
        <dbReference type="SAM" id="MobiDB-lite"/>
    </source>
</evidence>
<reference evidence="3 4" key="1">
    <citation type="journal article" date="2015" name="Genome Announc.">
        <title>Draft Genome Sequences of Marine Isolates of Thalassomonas viridans and Thalassomonas actiniarum.</title>
        <authorList>
            <person name="Olonade I."/>
            <person name="van Zyl L.J."/>
            <person name="Trindade M."/>
        </authorList>
    </citation>
    <scope>NUCLEOTIDE SEQUENCE [LARGE SCALE GENOMIC DNA]</scope>
    <source>
        <strain evidence="3 4">A5K-106</strain>
    </source>
</reference>
<proteinExistence type="predicted"/>
<dbReference type="Gene3D" id="2.60.40.3440">
    <property type="match status" value="5"/>
</dbReference>
<sequence>MLSNTFLVKLNLLFLVFAVLSGCNSGSDKEAQPDQEPVITPVADPVITPSFNRSGQNNESAAAKAVVNSATINASGKFSHPVNNESFDGNLLLSVDVEDPDGLASVAISFNQQQELLYLCQTQASCSGAPFHHTETNINPADFGLFSGPVTLGLWSKDIDGNQLQVDSVTVNWQRRQLEEVNAERATPGTSINANWQASDNLLRYNLYLAAESGVSRENFTDLNQGQALLAVTAPPQTFGNLDSETSYYLLVTGIDSSGESAFSSEIRLDPPTGEDNTPPEPQNDSFEENEDNEIRGNLLVNDVDNEQNPLTLSLLPVRPPFFGDLELFTNGTFSYHPPENFNGSDSFVYQVQDGQGGFAQAEVTLALLPVNDAPQPLADSYSIAKNQQLSVPAPGVLRNDSDIDSETLTLDSSPVTAPDFGTLILNTDGSFSYNPNEDFTGEDSFRYQISDPQGEVSTALVTIIVAGDNSAPLAVNDSYATPANTSLVVDGSDLPGILANDSDADGDPLQLQQSLIDNVDNGTLTIAGDGFFTYIPNGNFVGTDSFIYAIEDGRGGTAQASVTISVGAANSPPLAISDNYATDRNTPLVADGNEVNGVLANDLDGDNDTLVVLLPLIEDVAHGELSITADGFFTYIPDDDFSGIDTFVYAISDGQGGTAQASVTLAIEVINTDPVAVDDSYQTPENSPLIVDGNALPGVLENDTDAENDSLRVSGVIKDVENGSLTLAEDGFFTYTPDEHFFGNDSFIYAVEDGRGGMAQANVQLTVTEVNFPPLALDDDAALDEDETVIIDVLANDSDEDGDTLTVSLNSLQTDHGEVSLADNMLSYTPDPDFNGIDSFSYFVDDGHNDSVSAIVTLTIKAVNDAPVAEDDSFTLDTGSSSTLNVLSNDSDIENDDLTISAVTTGSGSVTILADNTLNYVPAANEVQDSFSYEITDGNGGIDTAQVTINISGINLPPVAGNDSFILAQDTILAADNSNIPGLLSNDSDPDNDALTVLTTPLSNVSNGSLALGSDGSFTYTPNSGFIGSDGFEYQISDGNGNTDSASVVISVLANNQPEAKPDDYHLRPNTSITVDDTSWPIPLANDSDIDGDAITYEGVEAGVEKGLLTINNDSSFSYTPDTDFSGTDSFLYLIKDSLGVQSRALATLSVEEIGWWGDHSLPNLPPLDFNHLSFDGSHYYLLADHNTFTSTDATNWEHAYHEQFTSLTAATAGNTLLSPGVTTRVAVGKAGAVFINQESSASASNDGVWVERQISVDVAMQDIIFTGSEFVAAGLQKVMFSLDGVNWIPSVPNSAEVFHGVNFDLDTLVIVGENGTIETSSDGISWTISSSTTSEHLYDITGNGTDLLVAVGGNGTVLNSSDGLSWLPVTSTTSANLYAVEYGNGLYMAVGDTGTVITSNDGINWSLLSSLGSDALNDVIWDGGKFIVAGNNTQLLGSSDASTFNQVDTGDHSNFNGIAYGNGTVIRAGSDSVFWLSSDAMNWSSSTTTLPGIINQVEFFNNEFIAVGDNGLVMTSSTGSVWSTLSVPTGENLQDVFWYQGLDTSSNPFSLYVIVGENGLMMTSSDGVSWVVETLSGGTAPTEHLYGISHDDNAFVAVGQNGKILHRDNTATPGGATWSDNHANTGFGQLNDLDFDGSKAIIVGDNGVIVTGSTSASFNQLSTGFSDNLNTVTYNNGNYITLGDLGATYTSADGVTWISAFAGSGENLNDVTINNDEIYAVGDKGSFIRGQDHF</sequence>